<evidence type="ECO:0000313" key="9">
    <source>
        <dbReference type="Proteomes" id="UP000672602"/>
    </source>
</evidence>
<evidence type="ECO:0000256" key="4">
    <source>
        <dbReference type="ARBA" id="ARBA00023235"/>
    </source>
</evidence>
<gene>
    <name evidence="5 8" type="primary">truB</name>
    <name evidence="8" type="ORF">KAJ83_16940</name>
</gene>
<dbReference type="InterPro" id="IPR002501">
    <property type="entry name" value="PsdUridine_synth_N"/>
</dbReference>
<dbReference type="InterPro" id="IPR032819">
    <property type="entry name" value="TruB_C"/>
</dbReference>
<keyword evidence="9" id="KW-1185">Reference proteome</keyword>
<organism evidence="8 9">
    <name type="scientific">Marivibrio halodurans</name>
    <dbReference type="NCBI Taxonomy" id="2039722"/>
    <lineage>
        <taxon>Bacteria</taxon>
        <taxon>Pseudomonadati</taxon>
        <taxon>Pseudomonadota</taxon>
        <taxon>Alphaproteobacteria</taxon>
        <taxon>Rhodospirillales</taxon>
        <taxon>Rhodospirillaceae</taxon>
        <taxon>Marivibrio</taxon>
    </lineage>
</organism>
<protein>
    <recommendedName>
        <fullName evidence="5">tRNA pseudouridine synthase B</fullName>
        <ecNumber evidence="5">5.4.99.25</ecNumber>
    </recommendedName>
    <alternativeName>
        <fullName evidence="5">tRNA pseudouridine(55) synthase</fullName>
        <shortName evidence="5">Psi55 synthase</shortName>
    </alternativeName>
    <alternativeName>
        <fullName evidence="5">tRNA pseudouridylate synthase</fullName>
    </alternativeName>
    <alternativeName>
        <fullName evidence="5">tRNA-uridine isomerase</fullName>
    </alternativeName>
</protein>
<evidence type="ECO:0000313" key="8">
    <source>
        <dbReference type="EMBL" id="MBP5858709.1"/>
    </source>
</evidence>
<dbReference type="Proteomes" id="UP000672602">
    <property type="component" value="Unassembled WGS sequence"/>
</dbReference>
<dbReference type="SUPFAM" id="SSF55120">
    <property type="entry name" value="Pseudouridine synthase"/>
    <property type="match status" value="1"/>
</dbReference>
<dbReference type="InterPro" id="IPR020103">
    <property type="entry name" value="PsdUridine_synth_cat_dom_sf"/>
</dbReference>
<comment type="similarity">
    <text evidence="2 5">Belongs to the pseudouridine synthase TruB family. Type 1 subfamily.</text>
</comment>
<proteinExistence type="inferred from homology"/>
<dbReference type="GO" id="GO:1990481">
    <property type="term" value="P:mRNA pseudouridine synthesis"/>
    <property type="evidence" value="ECO:0007669"/>
    <property type="project" value="TreeGrafter"/>
</dbReference>
<dbReference type="PANTHER" id="PTHR13767:SF2">
    <property type="entry name" value="PSEUDOURIDYLATE SYNTHASE TRUB1"/>
    <property type="match status" value="1"/>
</dbReference>
<evidence type="ECO:0000259" key="7">
    <source>
        <dbReference type="Pfam" id="PF16198"/>
    </source>
</evidence>
<evidence type="ECO:0000256" key="1">
    <source>
        <dbReference type="ARBA" id="ARBA00000385"/>
    </source>
</evidence>
<evidence type="ECO:0000256" key="2">
    <source>
        <dbReference type="ARBA" id="ARBA00005642"/>
    </source>
</evidence>
<dbReference type="InterPro" id="IPR014780">
    <property type="entry name" value="tRNA_psdUridine_synth_TruB"/>
</dbReference>
<dbReference type="RefSeq" id="WP_210683296.1">
    <property type="nucleotide sequence ID" value="NZ_JAGMWN010000010.1"/>
</dbReference>
<dbReference type="Pfam" id="PF16198">
    <property type="entry name" value="TruB_C_2"/>
    <property type="match status" value="1"/>
</dbReference>
<comment type="catalytic activity">
    <reaction evidence="1 5">
        <text>uridine(55) in tRNA = pseudouridine(55) in tRNA</text>
        <dbReference type="Rhea" id="RHEA:42532"/>
        <dbReference type="Rhea" id="RHEA-COMP:10101"/>
        <dbReference type="Rhea" id="RHEA-COMP:10102"/>
        <dbReference type="ChEBI" id="CHEBI:65314"/>
        <dbReference type="ChEBI" id="CHEBI:65315"/>
        <dbReference type="EC" id="5.4.99.25"/>
    </reaction>
</comment>
<dbReference type="AlphaFoldDB" id="A0A8J7V5B6"/>
<name>A0A8J7V5B6_9PROT</name>
<evidence type="ECO:0000256" key="3">
    <source>
        <dbReference type="ARBA" id="ARBA00022694"/>
    </source>
</evidence>
<dbReference type="HAMAP" id="MF_01080">
    <property type="entry name" value="TruB_bact"/>
    <property type="match status" value="1"/>
</dbReference>
<accession>A0A8J7V5B6</accession>
<dbReference type="Gene3D" id="3.30.2350.10">
    <property type="entry name" value="Pseudouridine synthase"/>
    <property type="match status" value="1"/>
</dbReference>
<dbReference type="NCBIfam" id="TIGR00431">
    <property type="entry name" value="TruB"/>
    <property type="match status" value="1"/>
</dbReference>
<sequence length="314" mass="33274">MGRRKKGQPIDGWLVLDKPAGLGSTDAVNRARRLFDARKAGHGGTLDPFATGLLPIAFGEATKTVQYVMDGRKTYRFTIRFGVETDTLDIDGTEVARAPADHLDGEAVAAVLSRFLGTIEQVPPAYSAIKVDGKRAYDRARGGEEVTLAARPVRIDALTPIGFRQSAEGPEAEIEVRCGKGTYVRSLARDIAGALGTVGHVAALRRTAVAGFGEEAAISLEALEQLGHNPAALAERLLPIEAALDGIPVMALSEAETMRLRNGQAVSLLRKIDLDRIAGLADGDELVALHKGKAVALARYAKGGIKPVRVLNTG</sequence>
<feature type="domain" description="tRNA pseudouridylate synthase B C-terminal" evidence="7">
    <location>
        <begin position="185"/>
        <end position="244"/>
    </location>
</feature>
<evidence type="ECO:0000256" key="5">
    <source>
        <dbReference type="HAMAP-Rule" id="MF_01080"/>
    </source>
</evidence>
<dbReference type="PANTHER" id="PTHR13767">
    <property type="entry name" value="TRNA-PSEUDOURIDINE SYNTHASE"/>
    <property type="match status" value="1"/>
</dbReference>
<dbReference type="EMBL" id="JAGMWN010000010">
    <property type="protein sequence ID" value="MBP5858709.1"/>
    <property type="molecule type" value="Genomic_DNA"/>
</dbReference>
<dbReference type="GO" id="GO:0031119">
    <property type="term" value="P:tRNA pseudouridine synthesis"/>
    <property type="evidence" value="ECO:0007669"/>
    <property type="project" value="UniProtKB-UniRule"/>
</dbReference>
<keyword evidence="3 5" id="KW-0819">tRNA processing</keyword>
<keyword evidence="4 5" id="KW-0413">Isomerase</keyword>
<dbReference type="EC" id="5.4.99.25" evidence="5"/>
<dbReference type="GO" id="GO:0003723">
    <property type="term" value="F:RNA binding"/>
    <property type="evidence" value="ECO:0007669"/>
    <property type="project" value="InterPro"/>
</dbReference>
<dbReference type="CDD" id="cd02573">
    <property type="entry name" value="PseudoU_synth_EcTruB"/>
    <property type="match status" value="1"/>
</dbReference>
<feature type="active site" description="Nucleophile" evidence="5">
    <location>
        <position position="47"/>
    </location>
</feature>
<dbReference type="Pfam" id="PF01509">
    <property type="entry name" value="TruB_N"/>
    <property type="match status" value="1"/>
</dbReference>
<dbReference type="GO" id="GO:0160148">
    <property type="term" value="F:tRNA pseudouridine(55) synthase activity"/>
    <property type="evidence" value="ECO:0007669"/>
    <property type="project" value="UniProtKB-EC"/>
</dbReference>
<comment type="caution">
    <text evidence="8">The sequence shown here is derived from an EMBL/GenBank/DDBJ whole genome shotgun (WGS) entry which is preliminary data.</text>
</comment>
<evidence type="ECO:0000259" key="6">
    <source>
        <dbReference type="Pfam" id="PF01509"/>
    </source>
</evidence>
<comment type="function">
    <text evidence="5">Responsible for synthesis of pseudouridine from uracil-55 in the psi GC loop of transfer RNAs.</text>
</comment>
<reference evidence="8" key="1">
    <citation type="submission" date="2021-04" db="EMBL/GenBank/DDBJ databases">
        <authorList>
            <person name="Zhang D.-C."/>
        </authorList>
    </citation>
    <scope>NUCLEOTIDE SEQUENCE</scope>
    <source>
        <strain evidence="8">CGMCC 1.15697</strain>
    </source>
</reference>
<feature type="domain" description="Pseudouridine synthase II N-terminal" evidence="6">
    <location>
        <begin position="32"/>
        <end position="184"/>
    </location>
</feature>